<dbReference type="EMBL" id="CM000765">
    <property type="protein sequence ID" value="OQU82556.1"/>
    <property type="molecule type" value="Genomic_DNA"/>
</dbReference>
<accession>A0A1Z5RGR4</accession>
<organism evidence="1 2">
    <name type="scientific">Sorghum bicolor</name>
    <name type="common">Sorghum</name>
    <name type="synonym">Sorghum vulgare</name>
    <dbReference type="NCBI Taxonomy" id="4558"/>
    <lineage>
        <taxon>Eukaryota</taxon>
        <taxon>Viridiplantae</taxon>
        <taxon>Streptophyta</taxon>
        <taxon>Embryophyta</taxon>
        <taxon>Tracheophyta</taxon>
        <taxon>Spermatophyta</taxon>
        <taxon>Magnoliopsida</taxon>
        <taxon>Liliopsida</taxon>
        <taxon>Poales</taxon>
        <taxon>Poaceae</taxon>
        <taxon>PACMAD clade</taxon>
        <taxon>Panicoideae</taxon>
        <taxon>Andropogonodae</taxon>
        <taxon>Andropogoneae</taxon>
        <taxon>Sorghinae</taxon>
        <taxon>Sorghum</taxon>
    </lineage>
</organism>
<dbReference type="AlphaFoldDB" id="A0A1Z5RGR4"/>
<gene>
    <name evidence="1" type="ORF">SORBI_3006G263250</name>
</gene>
<dbReference type="Gramene" id="OQU82556">
    <property type="protein sequence ID" value="OQU82556"/>
    <property type="gene ID" value="SORBI_3006G263250"/>
</dbReference>
<dbReference type="InParanoid" id="A0A1Z5RGR4"/>
<evidence type="ECO:0000313" key="2">
    <source>
        <dbReference type="Proteomes" id="UP000000768"/>
    </source>
</evidence>
<keyword evidence="2" id="KW-1185">Reference proteome</keyword>
<dbReference type="Proteomes" id="UP000000768">
    <property type="component" value="Chromosome 6"/>
</dbReference>
<evidence type="ECO:0000313" key="1">
    <source>
        <dbReference type="EMBL" id="OQU82556.1"/>
    </source>
</evidence>
<reference evidence="2" key="2">
    <citation type="journal article" date="2018" name="Plant J.">
        <title>The Sorghum bicolor reference genome: improved assembly, gene annotations, a transcriptome atlas, and signatures of genome organization.</title>
        <authorList>
            <person name="McCormick R.F."/>
            <person name="Truong S.K."/>
            <person name="Sreedasyam A."/>
            <person name="Jenkins J."/>
            <person name="Shu S."/>
            <person name="Sims D."/>
            <person name="Kennedy M."/>
            <person name="Amirebrahimi M."/>
            <person name="Weers B.D."/>
            <person name="McKinley B."/>
            <person name="Mattison A."/>
            <person name="Morishige D.T."/>
            <person name="Grimwood J."/>
            <person name="Schmutz J."/>
            <person name="Mullet J.E."/>
        </authorList>
    </citation>
    <scope>NUCLEOTIDE SEQUENCE [LARGE SCALE GENOMIC DNA]</scope>
    <source>
        <strain evidence="2">cv. BTx623</strain>
    </source>
</reference>
<name>A0A1Z5RGR4_SORBI</name>
<sequence length="76" mass="8790">MLLVLMQVIKETCCQNKNMQQPPKEVPETAVPGVRFWMPRARMGSLARQCIRGPHTNRPSTCLYTDCNRHEHNINI</sequence>
<protein>
    <submittedName>
        <fullName evidence="1">Uncharacterized protein</fullName>
    </submittedName>
</protein>
<proteinExistence type="predicted"/>
<reference evidence="1 2" key="1">
    <citation type="journal article" date="2009" name="Nature">
        <title>The Sorghum bicolor genome and the diversification of grasses.</title>
        <authorList>
            <person name="Paterson A.H."/>
            <person name="Bowers J.E."/>
            <person name="Bruggmann R."/>
            <person name="Dubchak I."/>
            <person name="Grimwood J."/>
            <person name="Gundlach H."/>
            <person name="Haberer G."/>
            <person name="Hellsten U."/>
            <person name="Mitros T."/>
            <person name="Poliakov A."/>
            <person name="Schmutz J."/>
            <person name="Spannagl M."/>
            <person name="Tang H."/>
            <person name="Wang X."/>
            <person name="Wicker T."/>
            <person name="Bharti A.K."/>
            <person name="Chapman J."/>
            <person name="Feltus F.A."/>
            <person name="Gowik U."/>
            <person name="Grigoriev I.V."/>
            <person name="Lyons E."/>
            <person name="Maher C.A."/>
            <person name="Martis M."/>
            <person name="Narechania A."/>
            <person name="Otillar R.P."/>
            <person name="Penning B.W."/>
            <person name="Salamov A.A."/>
            <person name="Wang Y."/>
            <person name="Zhang L."/>
            <person name="Carpita N.C."/>
            <person name="Freeling M."/>
            <person name="Gingle A.R."/>
            <person name="Hash C.T."/>
            <person name="Keller B."/>
            <person name="Klein P."/>
            <person name="Kresovich S."/>
            <person name="McCann M.C."/>
            <person name="Ming R."/>
            <person name="Peterson D.G."/>
            <person name="Mehboob-ur-Rahman"/>
            <person name="Ware D."/>
            <person name="Westhoff P."/>
            <person name="Mayer K.F."/>
            <person name="Messing J."/>
            <person name="Rokhsar D.S."/>
        </authorList>
    </citation>
    <scope>NUCLEOTIDE SEQUENCE [LARGE SCALE GENOMIC DNA]</scope>
    <source>
        <strain evidence="2">cv. BTx623</strain>
    </source>
</reference>